<sequence length="306" mass="33944">MSIDALRTPDDRFVDLPDYPFAPTYCEDLAGYEGLRLHYVDEGQGPVTFLCLHGEPTWSYLYRKMIPHFVNAGHRVVAPDLFGFGRSDKPVADAVYTFSFHRNALLRFIERLDLSNICLVCQDWGGILGLTLPLDMPERFTRLIVMNTGLPAGEEAPKGFAAWRALNRATPDLDVARLVKGGASILSAAEAEAYAAPFPDQRYKAGVRRFTELVMLRDGDAPLTPDQAEGAEIALRARRYWREDWAGDSFMAIGMKDPVVGPAQMHRLAALIKGCPTPLEIPEGGHFVQEWGNEIAPAALSHMKLT</sequence>
<keyword evidence="3" id="KW-1185">Reference proteome</keyword>
<feature type="domain" description="AB hydrolase-1" evidence="1">
    <location>
        <begin position="48"/>
        <end position="292"/>
    </location>
</feature>
<evidence type="ECO:0000259" key="1">
    <source>
        <dbReference type="Pfam" id="PF00561"/>
    </source>
</evidence>
<dbReference type="Proteomes" id="UP000001302">
    <property type="component" value="Chromosome"/>
</dbReference>
<dbReference type="HOGENOM" id="CLU_020336_13_3_5"/>
<dbReference type="PANTHER" id="PTHR43798:SF33">
    <property type="entry name" value="HYDROLASE, PUTATIVE (AFU_ORTHOLOGUE AFUA_2G14860)-RELATED"/>
    <property type="match status" value="1"/>
</dbReference>
<dbReference type="Gene3D" id="3.40.50.1820">
    <property type="entry name" value="alpha/beta hydrolase"/>
    <property type="match status" value="1"/>
</dbReference>
<dbReference type="GO" id="GO:0016020">
    <property type="term" value="C:membrane"/>
    <property type="evidence" value="ECO:0007669"/>
    <property type="project" value="TreeGrafter"/>
</dbReference>
<proteinExistence type="predicted"/>
<organism evidence="2 3">
    <name type="scientific">Parvularcula bermudensis (strain ATCC BAA-594 / HTCC2503 / KCTC 12087)</name>
    <dbReference type="NCBI Taxonomy" id="314260"/>
    <lineage>
        <taxon>Bacteria</taxon>
        <taxon>Pseudomonadati</taxon>
        <taxon>Pseudomonadota</taxon>
        <taxon>Alphaproteobacteria</taxon>
        <taxon>Parvularculales</taxon>
        <taxon>Parvularculaceae</taxon>
        <taxon>Parvularcula</taxon>
    </lineage>
</organism>
<dbReference type="eggNOG" id="COG0596">
    <property type="taxonomic scope" value="Bacteria"/>
</dbReference>
<dbReference type="OrthoDB" id="9804723at2"/>
<dbReference type="SUPFAM" id="SSF53474">
    <property type="entry name" value="alpha/beta-Hydrolases"/>
    <property type="match status" value="1"/>
</dbReference>
<dbReference type="NCBIfam" id="NF002043">
    <property type="entry name" value="PRK00870.1"/>
    <property type="match status" value="1"/>
</dbReference>
<dbReference type="EMBL" id="CP002156">
    <property type="protein sequence ID" value="ADM09448.1"/>
    <property type="molecule type" value="Genomic_DNA"/>
</dbReference>
<dbReference type="PRINTS" id="PR00412">
    <property type="entry name" value="EPOXHYDRLASE"/>
</dbReference>
<dbReference type="InterPro" id="IPR050266">
    <property type="entry name" value="AB_hydrolase_sf"/>
</dbReference>
<dbReference type="KEGG" id="pbr:PB2503_06912"/>
<dbReference type="PANTHER" id="PTHR43798">
    <property type="entry name" value="MONOACYLGLYCEROL LIPASE"/>
    <property type="match status" value="1"/>
</dbReference>
<dbReference type="PRINTS" id="PR00111">
    <property type="entry name" value="ABHYDROLASE"/>
</dbReference>
<evidence type="ECO:0000313" key="2">
    <source>
        <dbReference type="EMBL" id="ADM09448.1"/>
    </source>
</evidence>
<reference evidence="3" key="1">
    <citation type="submission" date="2010-08" db="EMBL/GenBank/DDBJ databases">
        <title>Genome sequence of Parvularcula bermudensis HTCC2503.</title>
        <authorList>
            <person name="Kang D.-M."/>
            <person name="Oh H.-M."/>
            <person name="Cho J.-C."/>
        </authorList>
    </citation>
    <scope>NUCLEOTIDE SEQUENCE [LARGE SCALE GENOMIC DNA]</scope>
    <source>
        <strain evidence="3">ATCC BAA-594 / HTCC2503 / KCTC 12087</strain>
    </source>
</reference>
<dbReference type="Pfam" id="PF00561">
    <property type="entry name" value="Abhydrolase_1"/>
    <property type="match status" value="1"/>
</dbReference>
<dbReference type="GO" id="GO:0003824">
    <property type="term" value="F:catalytic activity"/>
    <property type="evidence" value="ECO:0007669"/>
    <property type="project" value="InterPro"/>
</dbReference>
<name>E0TE73_PARBH</name>
<evidence type="ECO:0000313" key="3">
    <source>
        <dbReference type="Proteomes" id="UP000001302"/>
    </source>
</evidence>
<dbReference type="InterPro" id="IPR029058">
    <property type="entry name" value="AB_hydrolase_fold"/>
</dbReference>
<gene>
    <name evidence="2" type="ordered locus">PB2503_06912</name>
</gene>
<dbReference type="STRING" id="314260.PB2503_06912"/>
<dbReference type="RefSeq" id="WP_013300422.1">
    <property type="nucleotide sequence ID" value="NC_014414.1"/>
</dbReference>
<accession>E0TE73</accession>
<dbReference type="InterPro" id="IPR000073">
    <property type="entry name" value="AB_hydrolase_1"/>
</dbReference>
<reference evidence="2 3" key="2">
    <citation type="journal article" date="2011" name="J. Bacteriol.">
        <title>Complete genome sequence of strain HTCC2503T of Parvularcula bermudensis, the type species of the order "Parvularculales" in the class Alphaproteobacteria.</title>
        <authorList>
            <person name="Oh H.M."/>
            <person name="Kang I."/>
            <person name="Vergin K.L."/>
            <person name="Kang D."/>
            <person name="Rhee K.H."/>
            <person name="Giovannoni S.J."/>
            <person name="Cho J.C."/>
        </authorList>
    </citation>
    <scope>NUCLEOTIDE SEQUENCE [LARGE SCALE GENOMIC DNA]</scope>
    <source>
        <strain evidence="3">ATCC BAA-594 / HTCC2503 / KCTC 12087</strain>
    </source>
</reference>
<dbReference type="MEROPS" id="S33.990"/>
<dbReference type="AlphaFoldDB" id="E0TE73"/>
<protein>
    <submittedName>
        <fullName evidence="2">Haloalkane dehalogenase</fullName>
    </submittedName>
</protein>
<dbReference type="InterPro" id="IPR000639">
    <property type="entry name" value="Epox_hydrolase-like"/>
</dbReference>